<gene>
    <name evidence="2" type="ORF">V6N12_021128</name>
</gene>
<feature type="domain" description="RNase H type-1" evidence="1">
    <location>
        <begin position="88"/>
        <end position="171"/>
    </location>
</feature>
<comment type="caution">
    <text evidence="2">The sequence shown here is derived from an EMBL/GenBank/DDBJ whole genome shotgun (WGS) entry which is preliminary data.</text>
</comment>
<evidence type="ECO:0000313" key="3">
    <source>
        <dbReference type="Proteomes" id="UP001472677"/>
    </source>
</evidence>
<dbReference type="CDD" id="cd06222">
    <property type="entry name" value="RNase_H_like"/>
    <property type="match status" value="1"/>
</dbReference>
<keyword evidence="3" id="KW-1185">Reference proteome</keyword>
<proteinExistence type="predicted"/>
<dbReference type="EMBL" id="JBBPBM010000300">
    <property type="protein sequence ID" value="KAK8497685.1"/>
    <property type="molecule type" value="Genomic_DNA"/>
</dbReference>
<reference evidence="2 3" key="1">
    <citation type="journal article" date="2024" name="G3 (Bethesda)">
        <title>Genome assembly of Hibiscus sabdariffa L. provides insights into metabolisms of medicinal natural products.</title>
        <authorList>
            <person name="Kim T."/>
        </authorList>
    </citation>
    <scope>NUCLEOTIDE SEQUENCE [LARGE SCALE GENOMIC DNA]</scope>
    <source>
        <strain evidence="2">TK-2024</strain>
        <tissue evidence="2">Old leaves</tissue>
    </source>
</reference>
<dbReference type="PANTHER" id="PTHR47074">
    <property type="entry name" value="BNAC02G40300D PROTEIN"/>
    <property type="match status" value="1"/>
</dbReference>
<dbReference type="SUPFAM" id="SSF53098">
    <property type="entry name" value="Ribonuclease H-like"/>
    <property type="match status" value="1"/>
</dbReference>
<dbReference type="Gene3D" id="3.30.420.10">
    <property type="entry name" value="Ribonuclease H-like superfamily/Ribonuclease H"/>
    <property type="match status" value="1"/>
</dbReference>
<dbReference type="Proteomes" id="UP001472677">
    <property type="component" value="Unassembled WGS sequence"/>
</dbReference>
<protein>
    <recommendedName>
        <fullName evidence="1">RNase H type-1 domain-containing protein</fullName>
    </recommendedName>
</protein>
<name>A0ABR2AU95_9ROSI</name>
<dbReference type="InterPro" id="IPR012337">
    <property type="entry name" value="RNaseH-like_sf"/>
</dbReference>
<evidence type="ECO:0000259" key="1">
    <source>
        <dbReference type="Pfam" id="PF13456"/>
    </source>
</evidence>
<dbReference type="InterPro" id="IPR002156">
    <property type="entry name" value="RNaseH_domain"/>
</dbReference>
<sequence length="180" mass="20201">MPTFDNLRGRRLIVVNRCPICKSSVETIEHAMRDSVVPSVSNTLSFVLAFLRENEMFTPQADLRPLRSHVNWRAPSADMVKCNFDVAYPFQAEALACLVAVKFAQDLGFTRVIVEGDSLTVIVKCRSKLIDVSLISLVVVDIKDASKFFESINFSFVHREANEVAHTLAQEGKSFNSPMY</sequence>
<accession>A0ABR2AU95</accession>
<dbReference type="InterPro" id="IPR052929">
    <property type="entry name" value="RNase_H-like_EbsB-rel"/>
</dbReference>
<dbReference type="PANTHER" id="PTHR47074:SF61">
    <property type="entry name" value="RNASE H TYPE-1 DOMAIN-CONTAINING PROTEIN"/>
    <property type="match status" value="1"/>
</dbReference>
<organism evidence="2 3">
    <name type="scientific">Hibiscus sabdariffa</name>
    <name type="common">roselle</name>
    <dbReference type="NCBI Taxonomy" id="183260"/>
    <lineage>
        <taxon>Eukaryota</taxon>
        <taxon>Viridiplantae</taxon>
        <taxon>Streptophyta</taxon>
        <taxon>Embryophyta</taxon>
        <taxon>Tracheophyta</taxon>
        <taxon>Spermatophyta</taxon>
        <taxon>Magnoliopsida</taxon>
        <taxon>eudicotyledons</taxon>
        <taxon>Gunneridae</taxon>
        <taxon>Pentapetalae</taxon>
        <taxon>rosids</taxon>
        <taxon>malvids</taxon>
        <taxon>Malvales</taxon>
        <taxon>Malvaceae</taxon>
        <taxon>Malvoideae</taxon>
        <taxon>Hibiscus</taxon>
    </lineage>
</organism>
<dbReference type="InterPro" id="IPR044730">
    <property type="entry name" value="RNase_H-like_dom_plant"/>
</dbReference>
<evidence type="ECO:0000313" key="2">
    <source>
        <dbReference type="EMBL" id="KAK8497685.1"/>
    </source>
</evidence>
<dbReference type="Pfam" id="PF13456">
    <property type="entry name" value="RVT_3"/>
    <property type="match status" value="1"/>
</dbReference>
<dbReference type="InterPro" id="IPR036397">
    <property type="entry name" value="RNaseH_sf"/>
</dbReference>